<organism evidence="1">
    <name type="scientific">marine sediment metagenome</name>
    <dbReference type="NCBI Taxonomy" id="412755"/>
    <lineage>
        <taxon>unclassified sequences</taxon>
        <taxon>metagenomes</taxon>
        <taxon>ecological metagenomes</taxon>
    </lineage>
</organism>
<dbReference type="EMBL" id="BARU01048717">
    <property type="protein sequence ID" value="GAH98622.1"/>
    <property type="molecule type" value="Genomic_DNA"/>
</dbReference>
<evidence type="ECO:0000313" key="1">
    <source>
        <dbReference type="EMBL" id="GAH98622.1"/>
    </source>
</evidence>
<comment type="caution">
    <text evidence="1">The sequence shown here is derived from an EMBL/GenBank/DDBJ whole genome shotgun (WGS) entry which is preliminary data.</text>
</comment>
<sequence>TGVAIITISASFIPFSRLTVPSSIAPRAIAFSIISCLSIPTILKFGFQSYILAIHALQDLLKSDNC</sequence>
<name>X1JWX6_9ZZZZ</name>
<accession>X1JWX6</accession>
<gene>
    <name evidence="1" type="ORF">S03H2_72227</name>
</gene>
<protein>
    <submittedName>
        <fullName evidence="1">Uncharacterized protein</fullName>
    </submittedName>
</protein>
<feature type="non-terminal residue" evidence="1">
    <location>
        <position position="1"/>
    </location>
</feature>
<feature type="non-terminal residue" evidence="1">
    <location>
        <position position="66"/>
    </location>
</feature>
<reference evidence="1" key="1">
    <citation type="journal article" date="2014" name="Front. Microbiol.">
        <title>High frequency of phylogenetically diverse reductive dehalogenase-homologous genes in deep subseafloor sedimentary metagenomes.</title>
        <authorList>
            <person name="Kawai M."/>
            <person name="Futagami T."/>
            <person name="Toyoda A."/>
            <person name="Takaki Y."/>
            <person name="Nishi S."/>
            <person name="Hori S."/>
            <person name="Arai W."/>
            <person name="Tsubouchi T."/>
            <person name="Morono Y."/>
            <person name="Uchiyama I."/>
            <person name="Ito T."/>
            <person name="Fujiyama A."/>
            <person name="Inagaki F."/>
            <person name="Takami H."/>
        </authorList>
    </citation>
    <scope>NUCLEOTIDE SEQUENCE</scope>
    <source>
        <strain evidence="1">Expedition CK06-06</strain>
    </source>
</reference>
<proteinExistence type="predicted"/>
<dbReference type="AlphaFoldDB" id="X1JWX6"/>